<dbReference type="SUPFAM" id="SSF55298">
    <property type="entry name" value="YjgF-like"/>
    <property type="match status" value="1"/>
</dbReference>
<comment type="caution">
    <text evidence="2">The sequence shown here is derived from an EMBL/GenBank/DDBJ whole genome shotgun (WGS) entry which is preliminary data.</text>
</comment>
<evidence type="ECO:0000313" key="3">
    <source>
        <dbReference type="Proteomes" id="UP001595377"/>
    </source>
</evidence>
<dbReference type="RefSeq" id="WP_257317407.1">
    <property type="nucleotide sequence ID" value="NZ_JANFDG010000028.1"/>
</dbReference>
<dbReference type="PANTHER" id="PTHR11803">
    <property type="entry name" value="2-IMINOBUTANOATE/2-IMINOPROPANOATE DEAMINASE RIDA"/>
    <property type="match status" value="1"/>
</dbReference>
<dbReference type="Gene3D" id="3.30.1330.40">
    <property type="entry name" value="RutC-like"/>
    <property type="match status" value="1"/>
</dbReference>
<organism evidence="2 3">
    <name type="scientific">Shinella pollutisoli</name>
    <dbReference type="NCBI Taxonomy" id="2250594"/>
    <lineage>
        <taxon>Bacteria</taxon>
        <taxon>Pseudomonadati</taxon>
        <taxon>Pseudomonadota</taxon>
        <taxon>Alphaproteobacteria</taxon>
        <taxon>Hyphomicrobiales</taxon>
        <taxon>Rhizobiaceae</taxon>
        <taxon>Shinella</taxon>
    </lineage>
</organism>
<dbReference type="Pfam" id="PF01042">
    <property type="entry name" value="Ribonuc_L-PSP"/>
    <property type="match status" value="1"/>
</dbReference>
<dbReference type="CDD" id="cd00448">
    <property type="entry name" value="YjgF_YER057c_UK114_family"/>
    <property type="match status" value="1"/>
</dbReference>
<dbReference type="EC" id="3.5.-.-" evidence="2"/>
<dbReference type="EMBL" id="JBHRSP010000015">
    <property type="protein sequence ID" value="MFC3073390.1"/>
    <property type="molecule type" value="Genomic_DNA"/>
</dbReference>
<sequence>MTQRLLLEGAPPRAGAYAHAVVSDGLVYVSGQGPKDPRTGRLPESFDAQVQQALDNLAFILDGANSAMTEVIKLNAYLADLTNFDSFNAIFEKNFGGTLPARTTIGCQLHGIMFEVDCVAKVRA</sequence>
<dbReference type="PANTHER" id="PTHR11803:SF58">
    <property type="entry name" value="PROTEIN HMF1-RELATED"/>
    <property type="match status" value="1"/>
</dbReference>
<dbReference type="GO" id="GO:0016787">
    <property type="term" value="F:hydrolase activity"/>
    <property type="evidence" value="ECO:0007669"/>
    <property type="project" value="UniProtKB-KW"/>
</dbReference>
<dbReference type="Proteomes" id="UP001595377">
    <property type="component" value="Unassembled WGS sequence"/>
</dbReference>
<accession>A0ABV7DEM0</accession>
<proteinExistence type="inferred from homology"/>
<dbReference type="InterPro" id="IPR035959">
    <property type="entry name" value="RutC-like_sf"/>
</dbReference>
<evidence type="ECO:0000313" key="2">
    <source>
        <dbReference type="EMBL" id="MFC3073390.1"/>
    </source>
</evidence>
<name>A0ABV7DEM0_9HYPH</name>
<keyword evidence="3" id="KW-1185">Reference proteome</keyword>
<keyword evidence="2" id="KW-0378">Hydrolase</keyword>
<reference evidence="3" key="1">
    <citation type="journal article" date="2019" name="Int. J. Syst. Evol. Microbiol.">
        <title>The Global Catalogue of Microorganisms (GCM) 10K type strain sequencing project: providing services to taxonomists for standard genome sequencing and annotation.</title>
        <authorList>
            <consortium name="The Broad Institute Genomics Platform"/>
            <consortium name="The Broad Institute Genome Sequencing Center for Infectious Disease"/>
            <person name="Wu L."/>
            <person name="Ma J."/>
        </authorList>
    </citation>
    <scope>NUCLEOTIDE SEQUENCE [LARGE SCALE GENOMIC DNA]</scope>
    <source>
        <strain evidence="3">KCTC 52677</strain>
    </source>
</reference>
<evidence type="ECO:0000256" key="1">
    <source>
        <dbReference type="ARBA" id="ARBA00010552"/>
    </source>
</evidence>
<comment type="similarity">
    <text evidence="1">Belongs to the RutC family.</text>
</comment>
<dbReference type="InterPro" id="IPR006175">
    <property type="entry name" value="YjgF/YER057c/UK114"/>
</dbReference>
<gene>
    <name evidence="2" type="ORF">ACFOHH_09770</name>
</gene>
<protein>
    <submittedName>
        <fullName evidence="2">RidA family protein</fullName>
        <ecNumber evidence="2">3.5.-.-</ecNumber>
    </submittedName>
</protein>